<dbReference type="PANTHER" id="PTHR42760:SF133">
    <property type="entry name" value="3-OXOACYL-[ACYL-CARRIER-PROTEIN] REDUCTASE"/>
    <property type="match status" value="1"/>
</dbReference>
<dbReference type="InterPro" id="IPR036291">
    <property type="entry name" value="NAD(P)-bd_dom_sf"/>
</dbReference>
<proteinExistence type="inferred from homology"/>
<sequence>MYGVLAVTASLAYCASKGGVSMLTKVLAVEWAQYGAHVNAIAPAYIETPLVKAIKDTREEFGEKVAARTPLGRMGQSDELVGAAVFLVSNASSYMTGETIFVDGGWTVVGL</sequence>
<keyword evidence="4" id="KW-1185">Reference proteome</keyword>
<evidence type="ECO:0000313" key="4">
    <source>
        <dbReference type="Proteomes" id="UP001596002"/>
    </source>
</evidence>
<evidence type="ECO:0000256" key="2">
    <source>
        <dbReference type="ARBA" id="ARBA00023002"/>
    </source>
</evidence>
<dbReference type="Proteomes" id="UP001596002">
    <property type="component" value="Unassembled WGS sequence"/>
</dbReference>
<dbReference type="PRINTS" id="PR00081">
    <property type="entry name" value="GDHRDH"/>
</dbReference>
<keyword evidence="2" id="KW-0560">Oxidoreductase</keyword>
<comment type="similarity">
    <text evidence="1">Belongs to the short-chain dehydrogenases/reductases (SDR) family.</text>
</comment>
<dbReference type="Pfam" id="PF13561">
    <property type="entry name" value="adh_short_C2"/>
    <property type="match status" value="1"/>
</dbReference>
<gene>
    <name evidence="3" type="ORF">ACFO8Q_10765</name>
</gene>
<dbReference type="InterPro" id="IPR002347">
    <property type="entry name" value="SDR_fam"/>
</dbReference>
<name>A0ABV9Q0K4_9BACL</name>
<dbReference type="PANTHER" id="PTHR42760">
    <property type="entry name" value="SHORT-CHAIN DEHYDROGENASES/REDUCTASES FAMILY MEMBER"/>
    <property type="match status" value="1"/>
</dbReference>
<protein>
    <submittedName>
        <fullName evidence="3">SDR family oxidoreductase</fullName>
    </submittedName>
</protein>
<dbReference type="EMBL" id="JBHSHC010000090">
    <property type="protein sequence ID" value="MFC4767835.1"/>
    <property type="molecule type" value="Genomic_DNA"/>
</dbReference>
<evidence type="ECO:0000313" key="3">
    <source>
        <dbReference type="EMBL" id="MFC4767835.1"/>
    </source>
</evidence>
<dbReference type="SUPFAM" id="SSF51735">
    <property type="entry name" value="NAD(P)-binding Rossmann-fold domains"/>
    <property type="match status" value="1"/>
</dbReference>
<accession>A0ABV9Q0K4</accession>
<organism evidence="3 4">
    <name type="scientific">Effusibacillus consociatus</name>
    <dbReference type="NCBI Taxonomy" id="1117041"/>
    <lineage>
        <taxon>Bacteria</taxon>
        <taxon>Bacillati</taxon>
        <taxon>Bacillota</taxon>
        <taxon>Bacilli</taxon>
        <taxon>Bacillales</taxon>
        <taxon>Alicyclobacillaceae</taxon>
        <taxon>Effusibacillus</taxon>
    </lineage>
</organism>
<dbReference type="Gene3D" id="3.40.50.720">
    <property type="entry name" value="NAD(P)-binding Rossmann-like Domain"/>
    <property type="match status" value="1"/>
</dbReference>
<dbReference type="RefSeq" id="WP_380025766.1">
    <property type="nucleotide sequence ID" value="NZ_JBHSHC010000090.1"/>
</dbReference>
<reference evidence="4" key="1">
    <citation type="journal article" date="2019" name="Int. J. Syst. Evol. Microbiol.">
        <title>The Global Catalogue of Microorganisms (GCM) 10K type strain sequencing project: providing services to taxonomists for standard genome sequencing and annotation.</title>
        <authorList>
            <consortium name="The Broad Institute Genomics Platform"/>
            <consortium name="The Broad Institute Genome Sequencing Center for Infectious Disease"/>
            <person name="Wu L."/>
            <person name="Ma J."/>
        </authorList>
    </citation>
    <scope>NUCLEOTIDE SEQUENCE [LARGE SCALE GENOMIC DNA]</scope>
    <source>
        <strain evidence="4">WYCCWR 12678</strain>
    </source>
</reference>
<evidence type="ECO:0000256" key="1">
    <source>
        <dbReference type="ARBA" id="ARBA00006484"/>
    </source>
</evidence>
<comment type="caution">
    <text evidence="3">The sequence shown here is derived from an EMBL/GenBank/DDBJ whole genome shotgun (WGS) entry which is preliminary data.</text>
</comment>